<evidence type="ECO:0000259" key="2">
    <source>
        <dbReference type="PROSITE" id="PS50110"/>
    </source>
</evidence>
<comment type="caution">
    <text evidence="3">The sequence shown here is derived from an EMBL/GenBank/DDBJ whole genome shotgun (WGS) entry which is preliminary data.</text>
</comment>
<name>A0A3N1KSW6_9PROT</name>
<organism evidence="3 4">
    <name type="scientific">Stella humosa</name>
    <dbReference type="NCBI Taxonomy" id="94"/>
    <lineage>
        <taxon>Bacteria</taxon>
        <taxon>Pseudomonadati</taxon>
        <taxon>Pseudomonadota</taxon>
        <taxon>Alphaproteobacteria</taxon>
        <taxon>Rhodospirillales</taxon>
        <taxon>Stellaceae</taxon>
        <taxon>Stella</taxon>
    </lineage>
</organism>
<dbReference type="OrthoDB" id="582170at2"/>
<accession>A0A3N1KSW6</accession>
<evidence type="ECO:0000313" key="3">
    <source>
        <dbReference type="EMBL" id="ROP81216.1"/>
    </source>
</evidence>
<protein>
    <submittedName>
        <fullName evidence="3">CheY-like chemotaxis protein</fullName>
    </submittedName>
</protein>
<dbReference type="InterPro" id="IPR011006">
    <property type="entry name" value="CheY-like_superfamily"/>
</dbReference>
<dbReference type="RefSeq" id="WP_123694921.1">
    <property type="nucleotide sequence ID" value="NZ_AP019700.1"/>
</dbReference>
<dbReference type="EMBL" id="RJKX01000018">
    <property type="protein sequence ID" value="ROP81216.1"/>
    <property type="molecule type" value="Genomic_DNA"/>
</dbReference>
<sequence>MNGGDGQGLRVLLLEDEALVAMLMEDMLTDLGCVPVGPFAELAEAQAFVRANPQGMDAAIIDINVAGYPSYPLAQMLKETNVPFAFSTGYDVSGIEPEWRQYPWLRKPFMMPDLEQVLATLRSSVPA</sequence>
<dbReference type="PROSITE" id="PS50110">
    <property type="entry name" value="RESPONSE_REGULATORY"/>
    <property type="match status" value="1"/>
</dbReference>
<evidence type="ECO:0000256" key="1">
    <source>
        <dbReference type="PROSITE-ProRule" id="PRU00169"/>
    </source>
</evidence>
<evidence type="ECO:0000313" key="4">
    <source>
        <dbReference type="Proteomes" id="UP000278222"/>
    </source>
</evidence>
<keyword evidence="4" id="KW-1185">Reference proteome</keyword>
<proteinExistence type="predicted"/>
<dbReference type="Gene3D" id="3.40.50.2300">
    <property type="match status" value="1"/>
</dbReference>
<dbReference type="AlphaFoldDB" id="A0A3N1KSW6"/>
<reference evidence="3 4" key="1">
    <citation type="submission" date="2018-11" db="EMBL/GenBank/DDBJ databases">
        <title>Genomic Encyclopedia of Type Strains, Phase IV (KMG-IV): sequencing the most valuable type-strain genomes for metagenomic binning, comparative biology and taxonomic classification.</title>
        <authorList>
            <person name="Goeker M."/>
        </authorList>
    </citation>
    <scope>NUCLEOTIDE SEQUENCE [LARGE SCALE GENOMIC DNA]</scope>
    <source>
        <strain evidence="3 4">DSM 5900</strain>
    </source>
</reference>
<feature type="modified residue" description="4-aspartylphosphate" evidence="1">
    <location>
        <position position="62"/>
    </location>
</feature>
<dbReference type="InterPro" id="IPR001789">
    <property type="entry name" value="Sig_transdc_resp-reg_receiver"/>
</dbReference>
<gene>
    <name evidence="3" type="ORF">EDC65_5072</name>
</gene>
<dbReference type="GO" id="GO:0000160">
    <property type="term" value="P:phosphorelay signal transduction system"/>
    <property type="evidence" value="ECO:0007669"/>
    <property type="project" value="InterPro"/>
</dbReference>
<keyword evidence="1" id="KW-0597">Phosphoprotein</keyword>
<dbReference type="SUPFAM" id="SSF52172">
    <property type="entry name" value="CheY-like"/>
    <property type="match status" value="1"/>
</dbReference>
<feature type="domain" description="Response regulatory" evidence="2">
    <location>
        <begin position="10"/>
        <end position="122"/>
    </location>
</feature>
<dbReference type="Proteomes" id="UP000278222">
    <property type="component" value="Unassembled WGS sequence"/>
</dbReference>